<dbReference type="InterPro" id="IPR055170">
    <property type="entry name" value="GFO_IDH_MocA-like_dom"/>
</dbReference>
<name>A0A1H6VB14_9GAMM</name>
<dbReference type="Pfam" id="PF22725">
    <property type="entry name" value="GFO_IDH_MocA_C3"/>
    <property type="match status" value="1"/>
</dbReference>
<proteinExistence type="predicted"/>
<feature type="domain" description="GFO/IDH/MocA-like oxidoreductase" evidence="2">
    <location>
        <begin position="129"/>
        <end position="265"/>
    </location>
</feature>
<protein>
    <submittedName>
        <fullName evidence="3">Predicted dehydrogenase</fullName>
    </submittedName>
</protein>
<dbReference type="PANTHER" id="PTHR43377:SF8">
    <property type="entry name" value="BLR3664 PROTEIN"/>
    <property type="match status" value="1"/>
</dbReference>
<dbReference type="InterPro" id="IPR051450">
    <property type="entry name" value="Gfo/Idh/MocA_Oxidoreductases"/>
</dbReference>
<dbReference type="InterPro" id="IPR000683">
    <property type="entry name" value="Gfo/Idh/MocA-like_OxRdtase_N"/>
</dbReference>
<evidence type="ECO:0000313" key="3">
    <source>
        <dbReference type="EMBL" id="SEJ01819.1"/>
    </source>
</evidence>
<dbReference type="InterPro" id="IPR036291">
    <property type="entry name" value="NAD(P)-bd_dom_sf"/>
</dbReference>
<accession>A0A1H6VB14</accession>
<dbReference type="Pfam" id="PF01408">
    <property type="entry name" value="GFO_IDH_MocA"/>
    <property type="match status" value="1"/>
</dbReference>
<dbReference type="Gene3D" id="3.40.50.720">
    <property type="entry name" value="NAD(P)-binding Rossmann-like Domain"/>
    <property type="match status" value="1"/>
</dbReference>
<dbReference type="SUPFAM" id="SSF51735">
    <property type="entry name" value="NAD(P)-binding Rossmann-fold domains"/>
    <property type="match status" value="1"/>
</dbReference>
<dbReference type="SUPFAM" id="SSF55347">
    <property type="entry name" value="Glyceraldehyde-3-phosphate dehydrogenase-like, C-terminal domain"/>
    <property type="match status" value="1"/>
</dbReference>
<evidence type="ECO:0000259" key="2">
    <source>
        <dbReference type="Pfam" id="PF22725"/>
    </source>
</evidence>
<organism evidence="3 4">
    <name type="scientific">Azotobacter beijerinckii</name>
    <dbReference type="NCBI Taxonomy" id="170623"/>
    <lineage>
        <taxon>Bacteria</taxon>
        <taxon>Pseudomonadati</taxon>
        <taxon>Pseudomonadota</taxon>
        <taxon>Gammaproteobacteria</taxon>
        <taxon>Pseudomonadales</taxon>
        <taxon>Pseudomonadaceae</taxon>
        <taxon>Azotobacter</taxon>
    </lineage>
</organism>
<dbReference type="PANTHER" id="PTHR43377">
    <property type="entry name" value="BILIVERDIN REDUCTASE A"/>
    <property type="match status" value="1"/>
</dbReference>
<dbReference type="RefSeq" id="WP_090900407.1">
    <property type="nucleotide sequence ID" value="NZ_FNYO01000032.1"/>
</dbReference>
<sequence length="347" mass="37864">MSTPLRIALIGAGVMGRQHVQYIRQEAGIELVAIGDPFTSALADEYGVPAFVDHRRMLEQVRPEAVIIANPNDRHVPTAIDCLEAGVATLLEKPLACSLEEARRLIEVQARTGVPLLVGHHRRHNPIVAEARRILASGTLGRLVTVTGLWLARKDERYFDAAWRREPGAGVLLINLVHDLDLLRFLCGEIASVQALASHAARGFAVEDSAALLLQFENGALGTLSGSDATTAPWGWDQNAGENPAVFAQQPEQPCYLLAGTKGSLSVPQLKLWRYGEERGWHHPLLCRQGQPSPGSAMHNQLRHFVQVARRECPPIIDAADAARTLALVEAARQAARERRPVTPQAL</sequence>
<dbReference type="Gene3D" id="3.30.360.10">
    <property type="entry name" value="Dihydrodipicolinate Reductase, domain 2"/>
    <property type="match status" value="1"/>
</dbReference>
<dbReference type="Proteomes" id="UP000199005">
    <property type="component" value="Unassembled WGS sequence"/>
</dbReference>
<dbReference type="AlphaFoldDB" id="A0A1H6VB14"/>
<dbReference type="STRING" id="170623.SAMN04244579_02814"/>
<dbReference type="GO" id="GO:0000166">
    <property type="term" value="F:nucleotide binding"/>
    <property type="evidence" value="ECO:0007669"/>
    <property type="project" value="InterPro"/>
</dbReference>
<reference evidence="3 4" key="1">
    <citation type="submission" date="2016-10" db="EMBL/GenBank/DDBJ databases">
        <authorList>
            <person name="de Groot N.N."/>
        </authorList>
    </citation>
    <scope>NUCLEOTIDE SEQUENCE [LARGE SCALE GENOMIC DNA]</scope>
    <source>
        <strain evidence="3 4">DSM 1041</strain>
    </source>
</reference>
<evidence type="ECO:0000313" key="4">
    <source>
        <dbReference type="Proteomes" id="UP000199005"/>
    </source>
</evidence>
<feature type="domain" description="Gfo/Idh/MocA-like oxidoreductase N-terminal" evidence="1">
    <location>
        <begin position="5"/>
        <end position="120"/>
    </location>
</feature>
<gene>
    <name evidence="3" type="ORF">SAMN04244579_02814</name>
</gene>
<evidence type="ECO:0000259" key="1">
    <source>
        <dbReference type="Pfam" id="PF01408"/>
    </source>
</evidence>
<dbReference type="EMBL" id="FNYO01000032">
    <property type="protein sequence ID" value="SEJ01819.1"/>
    <property type="molecule type" value="Genomic_DNA"/>
</dbReference>